<feature type="chain" id="PRO_5012462994" description="Glycoside hydrolase family 42 N-terminal domain-containing protein" evidence="1">
    <location>
        <begin position="30"/>
        <end position="692"/>
    </location>
</feature>
<feature type="signal peptide" evidence="1">
    <location>
        <begin position="1"/>
        <end position="29"/>
    </location>
</feature>
<reference evidence="2 3" key="1">
    <citation type="submission" date="2017-05" db="EMBL/GenBank/DDBJ databases">
        <authorList>
            <person name="Song R."/>
            <person name="Chenine A.L."/>
            <person name="Ruprecht R.M."/>
        </authorList>
    </citation>
    <scope>NUCLEOTIDE SEQUENCE [LARGE SCALE GENOMIC DNA]</scope>
    <source>
        <strain evidence="2 3">DSM 26136</strain>
    </source>
</reference>
<dbReference type="SUPFAM" id="SSF51445">
    <property type="entry name" value="(Trans)glycosidases"/>
    <property type="match status" value="1"/>
</dbReference>
<sequence length="692" mass="75139">MRRTGAPLTCHGLWAGLVLGLWACGQAWAAPADASRAAASPAASAAQVTQVAPASSPASPPASEASGAQPAGDIARFFLTPHLDRLDICDQAQGDARLRTMAQVRRVCDGLGDQLGGTAAATLSQALEALEPGGAQGAVQVGYTLTLPLLGLYRREGDDWVIDDARLNPLLALIEQVDRPVVVHLASSPVDATGPLPEALRQDARNLMQLADGSVPQRSDGVPALAYTLLTDPDIPVNRYRFRALHEVAARLQALPEAARARIVGYTLGGELHQLFPDFEQGAGRFDPVQVTDYSPASIAAFREWLQRKWGAVRRLNAATGLAFDGFEAIDAPRGKLQDGSARTLAEHYSAYAAGQLPIAGWVHDPQGRIDSLTLFLNGKPVGEVTQGYNRLDVYRARDEVLNPNVGYRYDLDVSVLAPGRYLAQVVAQVDGLSYELAQTRFTLAGRTDSLREREPRPARRLQEVKAGNAWQRWWRHLLRTLGFDRSLPTYARVPDVDSQLDLPARDLVVHYNPLAREWDLFRNHQVLAAMQALYDQAVAAGLPPGELYSHQVNDRINSAWNAQLLAVDDVWAARQAWQAGMTLYGGATHNALVLRQIRRQRLTGFAAPEFNPQQWKVRDAPLKALRAQREAGARFVSPVYLSLVPARLKAAGQGPALGPVGPGVNRLALDPANPQDGSDLFYQAIQTLAAE</sequence>
<dbReference type="EMBL" id="CP021455">
    <property type="protein sequence ID" value="ARU04539.1"/>
    <property type="molecule type" value="Genomic_DNA"/>
</dbReference>
<dbReference type="OrthoDB" id="9800974at2"/>
<dbReference type="AlphaFoldDB" id="A0A1Y0EMI3"/>
<keyword evidence="3" id="KW-1185">Reference proteome</keyword>
<dbReference type="Proteomes" id="UP000196138">
    <property type="component" value="Chromosome"/>
</dbReference>
<evidence type="ECO:0008006" key="4">
    <source>
        <dbReference type="Google" id="ProtNLM"/>
    </source>
</evidence>
<name>A0A1Y0EMI3_9BURK</name>
<dbReference type="RefSeq" id="WP_087279305.1">
    <property type="nucleotide sequence ID" value="NZ_CP021455.1"/>
</dbReference>
<evidence type="ECO:0000313" key="3">
    <source>
        <dbReference type="Proteomes" id="UP000196138"/>
    </source>
</evidence>
<dbReference type="Gene3D" id="3.20.20.80">
    <property type="entry name" value="Glycosidases"/>
    <property type="match status" value="1"/>
</dbReference>
<organism evidence="2 3">
    <name type="scientific">Comamonas serinivorans</name>
    <dbReference type="NCBI Taxonomy" id="1082851"/>
    <lineage>
        <taxon>Bacteria</taxon>
        <taxon>Pseudomonadati</taxon>
        <taxon>Pseudomonadota</taxon>
        <taxon>Betaproteobacteria</taxon>
        <taxon>Burkholderiales</taxon>
        <taxon>Comamonadaceae</taxon>
        <taxon>Comamonas</taxon>
    </lineage>
</organism>
<dbReference type="InterPro" id="IPR017853">
    <property type="entry name" value="GH"/>
</dbReference>
<protein>
    <recommendedName>
        <fullName evidence="4">Glycoside hydrolase family 42 N-terminal domain-containing protein</fullName>
    </recommendedName>
</protein>
<proteinExistence type="predicted"/>
<accession>A0A1Y0EMI3</accession>
<evidence type="ECO:0000313" key="2">
    <source>
        <dbReference type="EMBL" id="ARU04539.1"/>
    </source>
</evidence>
<gene>
    <name evidence="2" type="ORF">CCO03_07475</name>
</gene>
<keyword evidence="1" id="KW-0732">Signal</keyword>
<dbReference type="KEGG" id="cser:CCO03_07475"/>
<evidence type="ECO:0000256" key="1">
    <source>
        <dbReference type="SAM" id="SignalP"/>
    </source>
</evidence>